<dbReference type="Proteomes" id="UP000271162">
    <property type="component" value="Unassembled WGS sequence"/>
</dbReference>
<reference evidence="2 3" key="2">
    <citation type="submission" date="2018-11" db="EMBL/GenBank/DDBJ databases">
        <authorList>
            <consortium name="Pathogen Informatics"/>
        </authorList>
    </citation>
    <scope>NUCLEOTIDE SEQUENCE [LARGE SCALE GENOMIC DNA]</scope>
</reference>
<dbReference type="EMBL" id="UYSL01023588">
    <property type="protein sequence ID" value="VDL82378.1"/>
    <property type="molecule type" value="Genomic_DNA"/>
</dbReference>
<reference evidence="4" key="1">
    <citation type="submission" date="2017-02" db="UniProtKB">
        <authorList>
            <consortium name="WormBaseParasite"/>
        </authorList>
    </citation>
    <scope>IDENTIFICATION</scope>
</reference>
<feature type="region of interest" description="Disordered" evidence="1">
    <location>
        <begin position="62"/>
        <end position="95"/>
    </location>
</feature>
<evidence type="ECO:0000256" key="1">
    <source>
        <dbReference type="SAM" id="MobiDB-lite"/>
    </source>
</evidence>
<protein>
    <submittedName>
        <fullName evidence="2 4">Uncharacterized protein</fullName>
    </submittedName>
</protein>
<dbReference type="AlphaFoldDB" id="A0A0N4YN54"/>
<evidence type="ECO:0000313" key="2">
    <source>
        <dbReference type="EMBL" id="VDL82378.1"/>
    </source>
</evidence>
<evidence type="ECO:0000313" key="3">
    <source>
        <dbReference type="Proteomes" id="UP000271162"/>
    </source>
</evidence>
<dbReference type="STRING" id="27835.A0A0N4YN54"/>
<keyword evidence="3" id="KW-1185">Reference proteome</keyword>
<gene>
    <name evidence="2" type="ORF">NBR_LOCUS18653</name>
</gene>
<dbReference type="WBParaSite" id="NBR_0001865201-mRNA-1">
    <property type="protein sequence ID" value="NBR_0001865201-mRNA-1"/>
    <property type="gene ID" value="NBR_0001865201"/>
</dbReference>
<accession>A0A0N4YN54</accession>
<organism evidence="4">
    <name type="scientific">Nippostrongylus brasiliensis</name>
    <name type="common">Rat hookworm</name>
    <dbReference type="NCBI Taxonomy" id="27835"/>
    <lineage>
        <taxon>Eukaryota</taxon>
        <taxon>Metazoa</taxon>
        <taxon>Ecdysozoa</taxon>
        <taxon>Nematoda</taxon>
        <taxon>Chromadorea</taxon>
        <taxon>Rhabditida</taxon>
        <taxon>Rhabditina</taxon>
        <taxon>Rhabditomorpha</taxon>
        <taxon>Strongyloidea</taxon>
        <taxon>Heligmosomidae</taxon>
        <taxon>Nippostrongylus</taxon>
    </lineage>
</organism>
<proteinExistence type="predicted"/>
<name>A0A0N4YN54_NIPBR</name>
<evidence type="ECO:0000313" key="4">
    <source>
        <dbReference type="WBParaSite" id="NBR_0001865201-mRNA-1"/>
    </source>
</evidence>
<sequence>MKNDVEDADGKEQSKVLIEGVAGMRSWLLLSVAKMKNRNGIIGIAKSDSYATCTPSLSLGVVTPPGAAHQTPRTPLSADSKPNTTSAEFSPVEDERMENGVSHVLNMNHLTYPFESERKRRMVTSLSHLFGTKCSVPVK</sequence>